<name>A0A9W9D8J6_9PLEO</name>
<dbReference type="InterPro" id="IPR053175">
    <property type="entry name" value="DHMBA_Reg_Transcription_Factor"/>
</dbReference>
<dbReference type="AlphaFoldDB" id="A0A9W9D8J6"/>
<dbReference type="Proteomes" id="UP001140510">
    <property type="component" value="Unassembled WGS sequence"/>
</dbReference>
<keyword evidence="2" id="KW-1185">Reference proteome</keyword>
<dbReference type="PANTHER" id="PTHR38791">
    <property type="entry name" value="ZN(II)2CYS6 TRANSCRIPTION FACTOR (EUROFUNG)-RELATED-RELATED"/>
    <property type="match status" value="1"/>
</dbReference>
<dbReference type="OrthoDB" id="5429770at2759"/>
<gene>
    <name evidence="1" type="ORF">N0V91_003461</name>
</gene>
<proteinExistence type="predicted"/>
<evidence type="ECO:0000313" key="2">
    <source>
        <dbReference type="Proteomes" id="UP001140510"/>
    </source>
</evidence>
<comment type="caution">
    <text evidence="1">The sequence shown here is derived from an EMBL/GenBank/DDBJ whole genome shotgun (WGS) entry which is preliminary data.</text>
</comment>
<dbReference type="EMBL" id="JAPEVA010000017">
    <property type="protein sequence ID" value="KAJ4408113.1"/>
    <property type="molecule type" value="Genomic_DNA"/>
</dbReference>
<sequence length="195" mass="21669">MFFANYVCNFSQTWDILLKYTTSVGVPEHLALSLDAVSLAFLAHNTGSSQARDLSRKNYVAALRTINTELQDAESARKTSTFEGALLLDLYEKMTKSLPEDAAPRHAHVEGALALAKLRGLDSFQEGPELRSLLGLSLNATICCLTTRTKVSEPIRAIREHLAQSVNTECMNWKLSNVLMDVRPTLLLFGRTREL</sequence>
<evidence type="ECO:0000313" key="1">
    <source>
        <dbReference type="EMBL" id="KAJ4408113.1"/>
    </source>
</evidence>
<accession>A0A9W9D8J6</accession>
<protein>
    <submittedName>
        <fullName evidence="1">Uncharacterized protein</fullName>
    </submittedName>
</protein>
<organism evidence="1 2">
    <name type="scientific">Didymella pomorum</name>
    <dbReference type="NCBI Taxonomy" id="749634"/>
    <lineage>
        <taxon>Eukaryota</taxon>
        <taxon>Fungi</taxon>
        <taxon>Dikarya</taxon>
        <taxon>Ascomycota</taxon>
        <taxon>Pezizomycotina</taxon>
        <taxon>Dothideomycetes</taxon>
        <taxon>Pleosporomycetidae</taxon>
        <taxon>Pleosporales</taxon>
        <taxon>Pleosporineae</taxon>
        <taxon>Didymellaceae</taxon>
        <taxon>Didymella</taxon>
    </lineage>
</organism>
<dbReference type="PANTHER" id="PTHR38791:SF1">
    <property type="entry name" value="TRANSCRIPTION FACTOR, PUTATIVE-RELATED"/>
    <property type="match status" value="1"/>
</dbReference>
<reference evidence="1" key="1">
    <citation type="submission" date="2022-10" db="EMBL/GenBank/DDBJ databases">
        <title>Tapping the CABI collections for fungal endophytes: first genome assemblies for Collariella, Neodidymelliopsis, Ascochyta clinopodiicola, Didymella pomorum, Didymosphaeria variabile, Neocosmospora piperis and Neocucurbitaria cava.</title>
        <authorList>
            <person name="Hill R."/>
        </authorList>
    </citation>
    <scope>NUCLEOTIDE SEQUENCE</scope>
    <source>
        <strain evidence="1">IMI 355091</strain>
    </source>
</reference>